<organism evidence="1 2">
    <name type="scientific">Caldisericum exile</name>
    <dbReference type="NCBI Taxonomy" id="693075"/>
    <lineage>
        <taxon>Bacteria</taxon>
        <taxon>Pseudomonadati</taxon>
        <taxon>Caldisericota/Cryosericota group</taxon>
        <taxon>Caldisericota</taxon>
        <taxon>Caldisericia</taxon>
        <taxon>Caldisericales</taxon>
        <taxon>Caldisericaceae</taxon>
        <taxon>Caldisericum</taxon>
    </lineage>
</organism>
<accession>A0A2J6X7N6</accession>
<dbReference type="EMBL" id="PNIX01000137">
    <property type="protein sequence ID" value="PMP83106.1"/>
    <property type="molecule type" value="Genomic_DNA"/>
</dbReference>
<proteinExistence type="predicted"/>
<evidence type="ECO:0000313" key="2">
    <source>
        <dbReference type="Proteomes" id="UP000236910"/>
    </source>
</evidence>
<dbReference type="Proteomes" id="UP000236910">
    <property type="component" value="Unassembled WGS sequence"/>
</dbReference>
<name>A0A2J6X7N6_9BACT</name>
<dbReference type="AlphaFoldDB" id="A0A2J6X7N6"/>
<evidence type="ECO:0000313" key="1">
    <source>
        <dbReference type="EMBL" id="PMP83106.1"/>
    </source>
</evidence>
<sequence>MRKIYVLLILISIIATLSFADNWLNAQTEIQKSFNSNSPGQNLQNQLLGSTNTNNSFLNLGSSVNALGASNDPSAVTLNECVSSVGANTFNIPLSALNGIPADPNWTYSITNFNGNGITLNSTSVSYSKSKPSTLNLNVTVPSNYSLPNCVTMTLLATQKNGQTKQWNITLNISNCDEQSYIATATSYDASFCGVTGNVLTNSYTPFDGGVLLAKLAVQSNMSMITVEVSTGVNGGSLTSGISPSGLPNGMTLHYSNNYTENGNVLTLPIGSNPYSGELDIFASNGIASWATPGQTILQFQFTIIPNGSY</sequence>
<reference evidence="1 2" key="1">
    <citation type="submission" date="2018-01" db="EMBL/GenBank/DDBJ databases">
        <title>Metagenomic assembled genomes from two thermal pools in the Uzon Caldera, Kamchatka, Russia.</title>
        <authorList>
            <person name="Wilkins L."/>
            <person name="Ettinger C."/>
        </authorList>
    </citation>
    <scope>NUCLEOTIDE SEQUENCE [LARGE SCALE GENOMIC DNA]</scope>
    <source>
        <strain evidence="1">ARK-10</strain>
    </source>
</reference>
<comment type="caution">
    <text evidence="1">The sequence shown here is derived from an EMBL/GenBank/DDBJ whole genome shotgun (WGS) entry which is preliminary data.</text>
</comment>
<gene>
    <name evidence="1" type="ORF">C0175_02455</name>
</gene>
<protein>
    <submittedName>
        <fullName evidence="1">Uncharacterized protein</fullName>
    </submittedName>
</protein>